<dbReference type="Pfam" id="PF01476">
    <property type="entry name" value="LysM"/>
    <property type="match status" value="1"/>
</dbReference>
<dbReference type="CDD" id="cd00118">
    <property type="entry name" value="LysM"/>
    <property type="match status" value="1"/>
</dbReference>
<dbReference type="AlphaFoldDB" id="A0A4Y9SMK9"/>
<reference evidence="4 5" key="1">
    <citation type="submission" date="2019-03" db="EMBL/GenBank/DDBJ databases">
        <title>Draft Genome Sequence of Massilia arenosa sp. nov., a Novel Massilia Species Isolated from a Sandy-loam Maize Soil.</title>
        <authorList>
            <person name="Raths R."/>
            <person name="Peta V."/>
            <person name="Bucking H."/>
        </authorList>
    </citation>
    <scope>NUCLEOTIDE SEQUENCE [LARGE SCALE GENOMIC DNA]</scope>
    <source>
        <strain evidence="4 5">MC02</strain>
    </source>
</reference>
<accession>A0A4Y9SMK9</accession>
<evidence type="ECO:0000256" key="2">
    <source>
        <dbReference type="SAM" id="MobiDB-lite"/>
    </source>
</evidence>
<dbReference type="Gene3D" id="3.10.350.10">
    <property type="entry name" value="LysM domain"/>
    <property type="match status" value="1"/>
</dbReference>
<evidence type="ECO:0000313" key="4">
    <source>
        <dbReference type="EMBL" id="TFW27902.1"/>
    </source>
</evidence>
<evidence type="ECO:0000259" key="3">
    <source>
        <dbReference type="PROSITE" id="PS51782"/>
    </source>
</evidence>
<dbReference type="InterPro" id="IPR036779">
    <property type="entry name" value="LysM_dom_sf"/>
</dbReference>
<dbReference type="InterPro" id="IPR050570">
    <property type="entry name" value="Cell_wall_metabolism_enzyme"/>
</dbReference>
<dbReference type="GO" id="GO:0032153">
    <property type="term" value="C:cell division site"/>
    <property type="evidence" value="ECO:0007669"/>
    <property type="project" value="TreeGrafter"/>
</dbReference>
<feature type="domain" description="LysM" evidence="3">
    <location>
        <begin position="53"/>
        <end position="97"/>
    </location>
</feature>
<feature type="compositionally biased region" description="Pro residues" evidence="2">
    <location>
        <begin position="112"/>
        <end position="123"/>
    </location>
</feature>
<dbReference type="RefSeq" id="WP_135205779.1">
    <property type="nucleotide sequence ID" value="NZ_SPVF01000045.1"/>
</dbReference>
<feature type="compositionally biased region" description="Basic and acidic residues" evidence="2">
    <location>
        <begin position="124"/>
        <end position="136"/>
    </location>
</feature>
<dbReference type="PROSITE" id="PS51782">
    <property type="entry name" value="LYSM"/>
    <property type="match status" value="1"/>
</dbReference>
<sequence>MKRSHFALLTLSLGLTACSSQLRQAPVIERTPMPAAAPAPVVAEPPPKVDAKGTYTVRKGDTLIRIALDHGLNYRDLAAWNNLSDPDDIKADQVLRTEAPAHPVVTTARIDMPPPTKVPPVPEAPRKTGPKADKKPYTDANLAEMQKADAPAKAEPAAAPAVAAAAAIQPGATVTATDDEKLSWMWPADGKIIATFDEGKNKGIDISGKPGQAVLSAGSGKVMYAGAGIRGYGNLVIVKHSNSLLSAYAHNQKIVVKEGDEVKKGQQLAEMGSSDADQVKLHFEIRQQGKPVDPTKFLPSR</sequence>
<dbReference type="GO" id="GO:0009279">
    <property type="term" value="C:cell outer membrane"/>
    <property type="evidence" value="ECO:0007669"/>
    <property type="project" value="TreeGrafter"/>
</dbReference>
<comment type="caution">
    <text evidence="4">The sequence shown here is derived from an EMBL/GenBank/DDBJ whole genome shotgun (WGS) entry which is preliminary data.</text>
</comment>
<dbReference type="PROSITE" id="PS51257">
    <property type="entry name" value="PROKAR_LIPOPROTEIN"/>
    <property type="match status" value="1"/>
</dbReference>
<dbReference type="SUPFAM" id="SSF51261">
    <property type="entry name" value="Duplicated hybrid motif"/>
    <property type="match status" value="1"/>
</dbReference>
<dbReference type="Gene3D" id="2.70.70.10">
    <property type="entry name" value="Glucose Permease (Domain IIA)"/>
    <property type="match status" value="1"/>
</dbReference>
<dbReference type="GO" id="GO:0004222">
    <property type="term" value="F:metalloendopeptidase activity"/>
    <property type="evidence" value="ECO:0007669"/>
    <property type="project" value="TreeGrafter"/>
</dbReference>
<dbReference type="InterPro" id="IPR016047">
    <property type="entry name" value="M23ase_b-sheet_dom"/>
</dbReference>
<dbReference type="InterPro" id="IPR018392">
    <property type="entry name" value="LysM"/>
</dbReference>
<evidence type="ECO:0000256" key="1">
    <source>
        <dbReference type="ARBA" id="ARBA00038420"/>
    </source>
</evidence>
<evidence type="ECO:0000313" key="5">
    <source>
        <dbReference type="Proteomes" id="UP000298438"/>
    </source>
</evidence>
<dbReference type="EMBL" id="SPVF01000045">
    <property type="protein sequence ID" value="TFW27902.1"/>
    <property type="molecule type" value="Genomic_DNA"/>
</dbReference>
<proteinExistence type="inferred from homology"/>
<dbReference type="Pfam" id="PF01551">
    <property type="entry name" value="Peptidase_M23"/>
    <property type="match status" value="1"/>
</dbReference>
<dbReference type="SMART" id="SM00257">
    <property type="entry name" value="LysM"/>
    <property type="match status" value="1"/>
</dbReference>
<comment type="similarity">
    <text evidence="1">Belongs to the E.coli NlpD/Haemophilus LppB family.</text>
</comment>
<dbReference type="PANTHER" id="PTHR21666:SF263">
    <property type="entry name" value="MUREIN HYDROLASE ACTIVATOR NLPD"/>
    <property type="match status" value="1"/>
</dbReference>
<dbReference type="InterPro" id="IPR011055">
    <property type="entry name" value="Dup_hybrid_motif"/>
</dbReference>
<feature type="region of interest" description="Disordered" evidence="2">
    <location>
        <begin position="108"/>
        <end position="136"/>
    </location>
</feature>
<organism evidence="4 5">
    <name type="scientific">Zemynaea arenosa</name>
    <dbReference type="NCBI Taxonomy" id="2561931"/>
    <lineage>
        <taxon>Bacteria</taxon>
        <taxon>Pseudomonadati</taxon>
        <taxon>Pseudomonadota</taxon>
        <taxon>Betaproteobacteria</taxon>
        <taxon>Burkholderiales</taxon>
        <taxon>Oxalobacteraceae</taxon>
        <taxon>Telluria group</taxon>
        <taxon>Zemynaea</taxon>
    </lineage>
</organism>
<dbReference type="PANTHER" id="PTHR21666">
    <property type="entry name" value="PEPTIDASE-RELATED"/>
    <property type="match status" value="1"/>
</dbReference>
<protein>
    <submittedName>
        <fullName evidence="4">LysM peptidoglycan-binding domain-containing protein</fullName>
    </submittedName>
</protein>
<gene>
    <name evidence="4" type="ORF">E4L96_03160</name>
</gene>
<dbReference type="CDD" id="cd12797">
    <property type="entry name" value="M23_peptidase"/>
    <property type="match status" value="1"/>
</dbReference>
<dbReference type="Proteomes" id="UP000298438">
    <property type="component" value="Unassembled WGS sequence"/>
</dbReference>
<keyword evidence="5" id="KW-1185">Reference proteome</keyword>
<dbReference type="OrthoDB" id="9795421at2"/>
<name>A0A4Y9SMK9_9BURK</name>